<name>A0ABU0S540_9HYPH</name>
<reference evidence="2 3" key="1">
    <citation type="submission" date="2023-07" db="EMBL/GenBank/DDBJ databases">
        <title>Comparative genomics of wheat-associated soil bacteria to identify genetic determinants of phenazine resistance.</title>
        <authorList>
            <person name="Mouncey N."/>
        </authorList>
    </citation>
    <scope>NUCLEOTIDE SEQUENCE [LARGE SCALE GENOMIC DNA]</scope>
    <source>
        <strain evidence="2 3">W4I11</strain>
    </source>
</reference>
<organism evidence="2 3">
    <name type="scientific">Phyllobacterium ifriqiyense</name>
    <dbReference type="NCBI Taxonomy" id="314238"/>
    <lineage>
        <taxon>Bacteria</taxon>
        <taxon>Pseudomonadati</taxon>
        <taxon>Pseudomonadota</taxon>
        <taxon>Alphaproteobacteria</taxon>
        <taxon>Hyphomicrobiales</taxon>
        <taxon>Phyllobacteriaceae</taxon>
        <taxon>Phyllobacterium</taxon>
    </lineage>
</organism>
<protein>
    <recommendedName>
        <fullName evidence="4">DUF3072 domain-containing protein</fullName>
    </recommendedName>
</protein>
<evidence type="ECO:0000313" key="3">
    <source>
        <dbReference type="Proteomes" id="UP001237780"/>
    </source>
</evidence>
<sequence>MNDDQRKKQSHSDYLKENAQTRDLRLAAKSANPPIDTNGRFAELLRRLEEAEEEQS</sequence>
<gene>
    <name evidence="2" type="ORF">QFZ34_001044</name>
</gene>
<proteinExistence type="predicted"/>
<evidence type="ECO:0008006" key="4">
    <source>
        <dbReference type="Google" id="ProtNLM"/>
    </source>
</evidence>
<dbReference type="EMBL" id="JAUSZT010000002">
    <property type="protein sequence ID" value="MDQ0995867.1"/>
    <property type="molecule type" value="Genomic_DNA"/>
</dbReference>
<keyword evidence="3" id="KW-1185">Reference proteome</keyword>
<dbReference type="RefSeq" id="WP_307277722.1">
    <property type="nucleotide sequence ID" value="NZ_JAUSZT010000002.1"/>
</dbReference>
<feature type="region of interest" description="Disordered" evidence="1">
    <location>
        <begin position="1"/>
        <end position="21"/>
    </location>
</feature>
<evidence type="ECO:0000313" key="2">
    <source>
        <dbReference type="EMBL" id="MDQ0995867.1"/>
    </source>
</evidence>
<comment type="caution">
    <text evidence="2">The sequence shown here is derived from an EMBL/GenBank/DDBJ whole genome shotgun (WGS) entry which is preliminary data.</text>
</comment>
<evidence type="ECO:0000256" key="1">
    <source>
        <dbReference type="SAM" id="MobiDB-lite"/>
    </source>
</evidence>
<accession>A0ABU0S540</accession>
<dbReference type="Proteomes" id="UP001237780">
    <property type="component" value="Unassembled WGS sequence"/>
</dbReference>